<name>A0A822YN50_NELNU</name>
<dbReference type="EMBL" id="DUZY01000003">
    <property type="protein sequence ID" value="DAD32729.1"/>
    <property type="molecule type" value="Genomic_DNA"/>
</dbReference>
<dbReference type="Proteomes" id="UP000607653">
    <property type="component" value="Unassembled WGS sequence"/>
</dbReference>
<keyword evidence="2" id="KW-1185">Reference proteome</keyword>
<gene>
    <name evidence="1" type="ORF">HUJ06_011580</name>
</gene>
<evidence type="ECO:0000313" key="2">
    <source>
        <dbReference type="Proteomes" id="UP000607653"/>
    </source>
</evidence>
<comment type="caution">
    <text evidence="1">The sequence shown here is derived from an EMBL/GenBank/DDBJ whole genome shotgun (WGS) entry which is preliminary data.</text>
</comment>
<organism evidence="1 2">
    <name type="scientific">Nelumbo nucifera</name>
    <name type="common">Sacred lotus</name>
    <dbReference type="NCBI Taxonomy" id="4432"/>
    <lineage>
        <taxon>Eukaryota</taxon>
        <taxon>Viridiplantae</taxon>
        <taxon>Streptophyta</taxon>
        <taxon>Embryophyta</taxon>
        <taxon>Tracheophyta</taxon>
        <taxon>Spermatophyta</taxon>
        <taxon>Magnoliopsida</taxon>
        <taxon>Proteales</taxon>
        <taxon>Nelumbonaceae</taxon>
        <taxon>Nelumbo</taxon>
    </lineage>
</organism>
<reference evidence="1 2" key="1">
    <citation type="journal article" date="2020" name="Mol. Biol. Evol.">
        <title>Distinct Expression and Methylation Patterns for Genes with Different Fates following a Single Whole-Genome Duplication in Flowering Plants.</title>
        <authorList>
            <person name="Shi T."/>
            <person name="Rahmani R.S."/>
            <person name="Gugger P.F."/>
            <person name="Wang M."/>
            <person name="Li H."/>
            <person name="Zhang Y."/>
            <person name="Li Z."/>
            <person name="Wang Q."/>
            <person name="Van de Peer Y."/>
            <person name="Marchal K."/>
            <person name="Chen J."/>
        </authorList>
    </citation>
    <scope>NUCLEOTIDE SEQUENCE [LARGE SCALE GENOMIC DNA]</scope>
    <source>
        <tissue evidence="1">Leaf</tissue>
    </source>
</reference>
<protein>
    <submittedName>
        <fullName evidence="1">Uncharacterized protein</fullName>
    </submittedName>
</protein>
<dbReference type="AlphaFoldDB" id="A0A822YN50"/>
<evidence type="ECO:0000313" key="1">
    <source>
        <dbReference type="EMBL" id="DAD32729.1"/>
    </source>
</evidence>
<sequence length="88" mass="9444">MCLLTVRAIKRSSQKNLSNGPIVFLSQGLDISFSWRDRSANRAAHVAAQKGLSSSCLLLNTAPAWLSPVLLGDLANSSRSSESFCFSS</sequence>
<proteinExistence type="predicted"/>
<accession>A0A822YN50</accession>